<reference evidence="6" key="1">
    <citation type="journal article" date="2017" name="bioRxiv">
        <title>Comparative analysis of the genomes of Stylophora pistillata and Acropora digitifera provides evidence for extensive differences between species of corals.</title>
        <authorList>
            <person name="Voolstra C.R."/>
            <person name="Li Y."/>
            <person name="Liew Y.J."/>
            <person name="Baumgarten S."/>
            <person name="Zoccola D."/>
            <person name="Flot J.-F."/>
            <person name="Tambutte S."/>
            <person name="Allemand D."/>
            <person name="Aranda M."/>
        </authorList>
    </citation>
    <scope>NUCLEOTIDE SEQUENCE [LARGE SCALE GENOMIC DNA]</scope>
</reference>
<evidence type="ECO:0000256" key="1">
    <source>
        <dbReference type="ARBA" id="ARBA00004173"/>
    </source>
</evidence>
<accession>A0A2B4S1X6</accession>
<evidence type="ECO:0000256" key="2">
    <source>
        <dbReference type="ARBA" id="ARBA00009116"/>
    </source>
</evidence>
<evidence type="ECO:0000313" key="5">
    <source>
        <dbReference type="EMBL" id="PFX22502.1"/>
    </source>
</evidence>
<dbReference type="Proteomes" id="UP000225706">
    <property type="component" value="Unassembled WGS sequence"/>
</dbReference>
<evidence type="ECO:0000313" key="6">
    <source>
        <dbReference type="Proteomes" id="UP000225706"/>
    </source>
</evidence>
<dbReference type="PANTHER" id="PTHR13126:SF0">
    <property type="entry name" value="ATP SYNTHASE MITOCHONDRIAL F1 COMPLEX ASSEMBLY FACTOR 1"/>
    <property type="match status" value="1"/>
</dbReference>
<dbReference type="STRING" id="50429.A0A2B4S1X6"/>
<dbReference type="GO" id="GO:0005739">
    <property type="term" value="C:mitochondrion"/>
    <property type="evidence" value="ECO:0007669"/>
    <property type="project" value="UniProtKB-SubCell"/>
</dbReference>
<dbReference type="PANTHER" id="PTHR13126">
    <property type="entry name" value="CHAPERONE ATP11"/>
    <property type="match status" value="1"/>
</dbReference>
<dbReference type="EMBL" id="LSMT01000237">
    <property type="protein sequence ID" value="PFX22502.1"/>
    <property type="molecule type" value="Genomic_DNA"/>
</dbReference>
<organism evidence="5 6">
    <name type="scientific">Stylophora pistillata</name>
    <name type="common">Smooth cauliflower coral</name>
    <dbReference type="NCBI Taxonomy" id="50429"/>
    <lineage>
        <taxon>Eukaryota</taxon>
        <taxon>Metazoa</taxon>
        <taxon>Cnidaria</taxon>
        <taxon>Anthozoa</taxon>
        <taxon>Hexacorallia</taxon>
        <taxon>Scleractinia</taxon>
        <taxon>Astrocoeniina</taxon>
        <taxon>Pocilloporidae</taxon>
        <taxon>Stylophora</taxon>
    </lineage>
</organism>
<evidence type="ECO:0000256" key="4">
    <source>
        <dbReference type="ARBA" id="ARBA00023128"/>
    </source>
</evidence>
<dbReference type="GO" id="GO:0033615">
    <property type="term" value="P:mitochondrial proton-transporting ATP synthase complex assembly"/>
    <property type="evidence" value="ECO:0007669"/>
    <property type="project" value="TreeGrafter"/>
</dbReference>
<keyword evidence="3" id="KW-0809">Transit peptide</keyword>
<comment type="subcellular location">
    <subcellularLocation>
        <location evidence="1">Mitochondrion</location>
    </subcellularLocation>
</comment>
<protein>
    <submittedName>
        <fullName evidence="5">ATP synthase mitochondrial F1 complex assembly factor 1</fullName>
    </submittedName>
</protein>
<proteinExistence type="inferred from homology"/>
<keyword evidence="4" id="KW-0496">Mitochondrion</keyword>
<dbReference type="OrthoDB" id="16535at2759"/>
<dbReference type="Pfam" id="PF06644">
    <property type="entry name" value="ATP11"/>
    <property type="match status" value="1"/>
</dbReference>
<comment type="similarity">
    <text evidence="2">Belongs to the ATP11 family.</text>
</comment>
<dbReference type="InterPro" id="IPR010591">
    <property type="entry name" value="ATP11"/>
</dbReference>
<evidence type="ECO:0000256" key="3">
    <source>
        <dbReference type="ARBA" id="ARBA00022946"/>
    </source>
</evidence>
<gene>
    <name evidence="5" type="primary">atpaf1</name>
    <name evidence="5" type="ORF">AWC38_SpisGene12954</name>
</gene>
<name>A0A2B4S1X6_STYPI</name>
<keyword evidence="6" id="KW-1185">Reference proteome</keyword>
<comment type="caution">
    <text evidence="5">The sequence shown here is derived from an EMBL/GenBank/DDBJ whole genome shotgun (WGS) entry which is preliminary data.</text>
</comment>
<sequence length="310" mass="36317">MAATVRICSCVRKFMKTTTFLQGFRSQIGTNAKIRFFSASEAVFSTSDEIESNPFYDKYAERIKRVRNEIKEGRLKDKSIEEKFRVDTKATEEAERFKKKVQKKSSLLEDNPLSSRGEMSTYGQKTLNSIMHLDKVLDKSAEEIGQIWREYHRDKDCISAVIPSAVYDRMEERFLKFPLFLYPLPRKQGYEYMYSEFKDHKCYFTSLLHYQTRGENAPWSLAIKHFTDIRESKGIVLMVGEIDTNEMSVLDAQWLAYQVQMYYASESDRREKILKTFNIFPDKFDHMTVVQELNAEIESGVMTGTLNEKK</sequence>
<dbReference type="AlphaFoldDB" id="A0A2B4S1X6"/>